<protein>
    <submittedName>
        <fullName evidence="3">DUF1254 domain-containing protein</fullName>
    </submittedName>
</protein>
<dbReference type="InterPro" id="IPR010621">
    <property type="entry name" value="DUF1214"/>
</dbReference>
<feature type="domain" description="DUF1214" evidence="1">
    <location>
        <begin position="332"/>
        <end position="436"/>
    </location>
</feature>
<dbReference type="EMBL" id="VOLT01000005">
    <property type="protein sequence ID" value="TWX68078.1"/>
    <property type="molecule type" value="Genomic_DNA"/>
</dbReference>
<dbReference type="InterPro" id="IPR037049">
    <property type="entry name" value="DUF1214_C_sf"/>
</dbReference>
<evidence type="ECO:0000259" key="1">
    <source>
        <dbReference type="Pfam" id="PF06742"/>
    </source>
</evidence>
<dbReference type="SUPFAM" id="SSF160935">
    <property type="entry name" value="VPA0735-like"/>
    <property type="match status" value="1"/>
</dbReference>
<keyword evidence="4" id="KW-1185">Reference proteome</keyword>
<proteinExistence type="predicted"/>
<evidence type="ECO:0000313" key="4">
    <source>
        <dbReference type="Proteomes" id="UP000321822"/>
    </source>
</evidence>
<comment type="caution">
    <text evidence="3">The sequence shown here is derived from an EMBL/GenBank/DDBJ whole genome shotgun (WGS) entry which is preliminary data.</text>
</comment>
<dbReference type="PANTHER" id="PTHR36509:SF2">
    <property type="entry name" value="BLL3101 PROTEIN"/>
    <property type="match status" value="1"/>
</dbReference>
<evidence type="ECO:0000259" key="2">
    <source>
        <dbReference type="Pfam" id="PF06863"/>
    </source>
</evidence>
<dbReference type="Proteomes" id="UP000321822">
    <property type="component" value="Unassembled WGS sequence"/>
</dbReference>
<accession>A0A5C6QH75</accession>
<evidence type="ECO:0000313" key="3">
    <source>
        <dbReference type="EMBL" id="TWX68078.1"/>
    </source>
</evidence>
<dbReference type="Pfam" id="PF06863">
    <property type="entry name" value="DUF1254"/>
    <property type="match status" value="1"/>
</dbReference>
<dbReference type="InterPro" id="IPR010679">
    <property type="entry name" value="DUF1254"/>
</dbReference>
<dbReference type="PANTHER" id="PTHR36509">
    <property type="entry name" value="BLL3101 PROTEIN"/>
    <property type="match status" value="1"/>
</dbReference>
<organism evidence="3 4">
    <name type="scientific">Colwellia demingiae</name>
    <dbReference type="NCBI Taxonomy" id="89401"/>
    <lineage>
        <taxon>Bacteria</taxon>
        <taxon>Pseudomonadati</taxon>
        <taxon>Pseudomonadota</taxon>
        <taxon>Gammaproteobacteria</taxon>
        <taxon>Alteromonadales</taxon>
        <taxon>Colwelliaceae</taxon>
        <taxon>Colwellia</taxon>
    </lineage>
</organism>
<reference evidence="3 4" key="1">
    <citation type="submission" date="2019-07" db="EMBL/GenBank/DDBJ databases">
        <title>Genomes of sea-ice associated Colwellia species.</title>
        <authorList>
            <person name="Bowman J.P."/>
        </authorList>
    </citation>
    <scope>NUCLEOTIDE SEQUENCE [LARGE SCALE GENOMIC DNA]</scope>
    <source>
        <strain evidence="3 4">ACAM 459</strain>
    </source>
</reference>
<dbReference type="Pfam" id="PF06742">
    <property type="entry name" value="DUF1214"/>
    <property type="match status" value="1"/>
</dbReference>
<dbReference type="InterPro" id="IPR037050">
    <property type="entry name" value="DUF1254_sf"/>
</dbReference>
<dbReference type="Gene3D" id="2.60.120.600">
    <property type="entry name" value="Domain of unknown function DUF1214, C-terminal domain"/>
    <property type="match status" value="1"/>
</dbReference>
<feature type="domain" description="DUF1254" evidence="2">
    <location>
        <begin position="60"/>
        <end position="191"/>
    </location>
</feature>
<gene>
    <name evidence="3" type="ORF">ESZ36_12505</name>
</gene>
<dbReference type="AlphaFoldDB" id="A0A5C6QH75"/>
<name>A0A5C6QH75_9GAMM</name>
<sequence length="464" mass="51259">MKMNETIKYSMAAIVVIASLAGIAKTAIDEIKLAASAYLYGYPLVIMEETRKGLTAHGGMNQLKHTQDFPDSDFRLVVRPNVDTLYTSAWIDLSQGPLILSMPATGERYYVLPFMDAWTNVFERRGTSTTGNEAQEIAVVGPDFTGELPSGIDSVVKSPTDMVWMIGRIQSNSKFDVVNVANIQADMALTPLALWKTGERYKGVTNSLSEDKSIDPMKIVDAMDAQTFFSKMNTLMEQQSPASVDSDELAKFAHLNIVAGANFQKDNLGFIQQWAVEKALPLTIEKLLQAVGIREANEQGWNVMLDLGTYGTNYKLRAAIARLGLGALPAIEASYPSTSVDATGHAYDGSNNYVLHFPAENIPSVRAFWSLSMYDHEGFFIDNYINRYAIGDRSGLEFNADGSLDLYIQNQPPSQGTSNWLPAPADKFNLLLRLYMVDEAFLKGEWTLPPVRKVENKSDSLKAV</sequence>
<dbReference type="Gene3D" id="2.60.40.1610">
    <property type="entry name" value="Domain of unknown function DUF1254"/>
    <property type="match status" value="1"/>
</dbReference>
<dbReference type="OrthoDB" id="547269at2"/>